<dbReference type="Proteomes" id="UP001341840">
    <property type="component" value="Unassembled WGS sequence"/>
</dbReference>
<gene>
    <name evidence="2" type="ORF">PIB30_057348</name>
</gene>
<evidence type="ECO:0000256" key="1">
    <source>
        <dbReference type="SAM" id="Phobius"/>
    </source>
</evidence>
<evidence type="ECO:0000313" key="2">
    <source>
        <dbReference type="EMBL" id="MED6173229.1"/>
    </source>
</evidence>
<keyword evidence="3" id="KW-1185">Reference proteome</keyword>
<evidence type="ECO:0000313" key="3">
    <source>
        <dbReference type="Proteomes" id="UP001341840"/>
    </source>
</evidence>
<proteinExistence type="predicted"/>
<protein>
    <submittedName>
        <fullName evidence="2">Uncharacterized protein</fullName>
    </submittedName>
</protein>
<name>A0ABU6VJ88_9FABA</name>
<sequence>MSGLRCLPKSRLCESVSLACAFETCGMPLLCAFECLMACLRVLDTLDMFENERRILRENISDGNNNFLDELELVAQGNSKNNLQLLLLALAESTTTIPTRFFFNNKLALSKLLAVALTILLSFVFVGFIR</sequence>
<feature type="transmembrane region" description="Helical" evidence="1">
    <location>
        <begin position="109"/>
        <end position="129"/>
    </location>
</feature>
<keyword evidence="1" id="KW-1133">Transmembrane helix</keyword>
<comment type="caution">
    <text evidence="2">The sequence shown here is derived from an EMBL/GenBank/DDBJ whole genome shotgun (WGS) entry which is preliminary data.</text>
</comment>
<dbReference type="EMBL" id="JASCZI010151503">
    <property type="protein sequence ID" value="MED6173229.1"/>
    <property type="molecule type" value="Genomic_DNA"/>
</dbReference>
<accession>A0ABU6VJ88</accession>
<keyword evidence="1" id="KW-0472">Membrane</keyword>
<reference evidence="2 3" key="1">
    <citation type="journal article" date="2023" name="Plants (Basel)">
        <title>Bridging the Gap: Combining Genomics and Transcriptomics Approaches to Understand Stylosanthes scabra, an Orphan Legume from the Brazilian Caatinga.</title>
        <authorList>
            <person name="Ferreira-Neto J.R.C."/>
            <person name="da Silva M.D."/>
            <person name="Binneck E."/>
            <person name="de Melo N.F."/>
            <person name="da Silva R.H."/>
            <person name="de Melo A.L.T.M."/>
            <person name="Pandolfi V."/>
            <person name="Bustamante F.O."/>
            <person name="Brasileiro-Vidal A.C."/>
            <person name="Benko-Iseppon A.M."/>
        </authorList>
    </citation>
    <scope>NUCLEOTIDE SEQUENCE [LARGE SCALE GENOMIC DNA]</scope>
    <source>
        <tissue evidence="2">Leaves</tissue>
    </source>
</reference>
<keyword evidence="1" id="KW-0812">Transmembrane</keyword>
<organism evidence="2 3">
    <name type="scientific">Stylosanthes scabra</name>
    <dbReference type="NCBI Taxonomy" id="79078"/>
    <lineage>
        <taxon>Eukaryota</taxon>
        <taxon>Viridiplantae</taxon>
        <taxon>Streptophyta</taxon>
        <taxon>Embryophyta</taxon>
        <taxon>Tracheophyta</taxon>
        <taxon>Spermatophyta</taxon>
        <taxon>Magnoliopsida</taxon>
        <taxon>eudicotyledons</taxon>
        <taxon>Gunneridae</taxon>
        <taxon>Pentapetalae</taxon>
        <taxon>rosids</taxon>
        <taxon>fabids</taxon>
        <taxon>Fabales</taxon>
        <taxon>Fabaceae</taxon>
        <taxon>Papilionoideae</taxon>
        <taxon>50 kb inversion clade</taxon>
        <taxon>dalbergioids sensu lato</taxon>
        <taxon>Dalbergieae</taxon>
        <taxon>Pterocarpus clade</taxon>
        <taxon>Stylosanthes</taxon>
    </lineage>
</organism>